<dbReference type="AlphaFoldDB" id="A0A0F7ZFF8"/>
<dbReference type="Pfam" id="PF05730">
    <property type="entry name" value="CFEM"/>
    <property type="match status" value="1"/>
</dbReference>
<dbReference type="InterPro" id="IPR008427">
    <property type="entry name" value="Extracellular_membr_CFEM_dom"/>
</dbReference>
<evidence type="ECO:0000256" key="9">
    <source>
        <dbReference type="ARBA" id="ARBA00022729"/>
    </source>
</evidence>
<evidence type="ECO:0000256" key="1">
    <source>
        <dbReference type="ARBA" id="ARBA00004609"/>
    </source>
</evidence>
<evidence type="ECO:0000256" key="12">
    <source>
        <dbReference type="ARBA" id="ARBA00023157"/>
    </source>
</evidence>
<dbReference type="InterPro" id="IPR051735">
    <property type="entry name" value="CFEM_domain"/>
</dbReference>
<evidence type="ECO:0000256" key="16">
    <source>
        <dbReference type="SAM" id="SignalP"/>
    </source>
</evidence>
<evidence type="ECO:0000256" key="3">
    <source>
        <dbReference type="ARBA" id="ARBA00010031"/>
    </source>
</evidence>
<dbReference type="PANTHER" id="PTHR37928">
    <property type="entry name" value="CFEM DOMAIN PROTEIN (AFU_ORTHOLOGUE AFUA_6G14090)"/>
    <property type="match status" value="1"/>
</dbReference>
<evidence type="ECO:0000256" key="2">
    <source>
        <dbReference type="ARBA" id="ARBA00004613"/>
    </source>
</evidence>
<keyword evidence="4" id="KW-1003">Cell membrane</keyword>
<keyword evidence="8 15" id="KW-0479">Metal-binding</keyword>
<evidence type="ECO:0000256" key="11">
    <source>
        <dbReference type="ARBA" id="ARBA00023136"/>
    </source>
</evidence>
<comment type="caution">
    <text evidence="15">Lacks conserved residue(s) required for the propagation of feature annotation.</text>
</comment>
<evidence type="ECO:0000256" key="4">
    <source>
        <dbReference type="ARBA" id="ARBA00022475"/>
    </source>
</evidence>
<dbReference type="Proteomes" id="UP000054481">
    <property type="component" value="Unassembled WGS sequence"/>
</dbReference>
<feature type="disulfide bond" evidence="15">
    <location>
        <begin position="40"/>
        <end position="47"/>
    </location>
</feature>
<evidence type="ECO:0000256" key="8">
    <source>
        <dbReference type="ARBA" id="ARBA00022723"/>
    </source>
</evidence>
<feature type="domain" description="CFEM" evidence="17">
    <location>
        <begin position="1"/>
        <end position="90"/>
    </location>
</feature>
<sequence>MKFTLVALVAAAAAQAQSLKDIPPCAIPCLEDSIKKTTSCSKTDLKCVCKSDNFEKIRNDCAGCVITACGDKAGEVLDKTTKLCKAHGGK</sequence>
<keyword evidence="14" id="KW-0449">Lipoprotein</keyword>
<keyword evidence="10 15" id="KW-0408">Iron</keyword>
<feature type="binding site" description="axial binding residue" evidence="15">
    <location>
        <position position="44"/>
    </location>
    <ligand>
        <name>heme</name>
        <dbReference type="ChEBI" id="CHEBI:30413"/>
    </ligand>
    <ligandPart>
        <name>Fe</name>
        <dbReference type="ChEBI" id="CHEBI:18248"/>
    </ligandPart>
</feature>
<keyword evidence="5" id="KW-0964">Secreted</keyword>
<comment type="subcellular location">
    <subcellularLocation>
        <location evidence="1">Cell membrane</location>
        <topology evidence="1">Lipid-anchor</topology>
        <topology evidence="1">GPI-anchor</topology>
    </subcellularLocation>
    <subcellularLocation>
        <location evidence="2">Secreted</location>
    </subcellularLocation>
</comment>
<gene>
    <name evidence="18" type="ORF">HIM_11535</name>
</gene>
<evidence type="ECO:0000256" key="5">
    <source>
        <dbReference type="ARBA" id="ARBA00022525"/>
    </source>
</evidence>
<evidence type="ECO:0000256" key="13">
    <source>
        <dbReference type="ARBA" id="ARBA00023180"/>
    </source>
</evidence>
<feature type="chain" id="PRO_5002525675" description="CFEM domain-containing protein" evidence="16">
    <location>
        <begin position="17"/>
        <end position="90"/>
    </location>
</feature>
<keyword evidence="11" id="KW-0472">Membrane</keyword>
<protein>
    <recommendedName>
        <fullName evidence="17">CFEM domain-containing protein</fullName>
    </recommendedName>
</protein>
<name>A0A0F7ZFF8_9HYPO</name>
<keyword evidence="9 16" id="KW-0732">Signal</keyword>
<evidence type="ECO:0000259" key="17">
    <source>
        <dbReference type="PROSITE" id="PS52012"/>
    </source>
</evidence>
<keyword evidence="12 15" id="KW-1015">Disulfide bond</keyword>
<comment type="similarity">
    <text evidence="3">Belongs to the RBT5 family.</text>
</comment>
<accession>A0A0F7ZFF8</accession>
<dbReference type="GO" id="GO:0046872">
    <property type="term" value="F:metal ion binding"/>
    <property type="evidence" value="ECO:0007669"/>
    <property type="project" value="UniProtKB-UniRule"/>
</dbReference>
<evidence type="ECO:0000313" key="19">
    <source>
        <dbReference type="Proteomes" id="UP000054481"/>
    </source>
</evidence>
<dbReference type="PANTHER" id="PTHR37928:SF2">
    <property type="entry name" value="GPI ANCHORED CFEM DOMAIN PROTEIN (AFU_ORTHOLOGUE AFUA_6G10580)"/>
    <property type="match status" value="1"/>
</dbReference>
<keyword evidence="19" id="KW-1185">Reference proteome</keyword>
<evidence type="ECO:0000256" key="7">
    <source>
        <dbReference type="ARBA" id="ARBA00022622"/>
    </source>
</evidence>
<dbReference type="GO" id="GO:0098552">
    <property type="term" value="C:side of membrane"/>
    <property type="evidence" value="ECO:0007669"/>
    <property type="project" value="UniProtKB-KW"/>
</dbReference>
<dbReference type="OrthoDB" id="3767534at2759"/>
<dbReference type="GO" id="GO:0005886">
    <property type="term" value="C:plasma membrane"/>
    <property type="evidence" value="ECO:0007669"/>
    <property type="project" value="UniProtKB-SubCell"/>
</dbReference>
<evidence type="ECO:0000256" key="10">
    <source>
        <dbReference type="ARBA" id="ARBA00023004"/>
    </source>
</evidence>
<evidence type="ECO:0000313" key="18">
    <source>
        <dbReference type="EMBL" id="KJZ69066.1"/>
    </source>
</evidence>
<dbReference type="EMBL" id="KQ030769">
    <property type="protein sequence ID" value="KJZ69066.1"/>
    <property type="molecule type" value="Genomic_DNA"/>
</dbReference>
<reference evidence="18 19" key="1">
    <citation type="journal article" date="2014" name="Genome Biol. Evol.">
        <title>Comparative genomics and transcriptomics analyses reveal divergent lifestyle features of nematode endoparasitic fungus Hirsutella minnesotensis.</title>
        <authorList>
            <person name="Lai Y."/>
            <person name="Liu K."/>
            <person name="Zhang X."/>
            <person name="Zhang X."/>
            <person name="Li K."/>
            <person name="Wang N."/>
            <person name="Shu C."/>
            <person name="Wu Y."/>
            <person name="Wang C."/>
            <person name="Bushley K.E."/>
            <person name="Xiang M."/>
            <person name="Liu X."/>
        </authorList>
    </citation>
    <scope>NUCLEOTIDE SEQUENCE [LARGE SCALE GENOMIC DNA]</scope>
    <source>
        <strain evidence="18 19">3608</strain>
    </source>
</reference>
<dbReference type="PROSITE" id="PS52012">
    <property type="entry name" value="CFEM"/>
    <property type="match status" value="1"/>
</dbReference>
<keyword evidence="7" id="KW-0336">GPI-anchor</keyword>
<dbReference type="SMART" id="SM00747">
    <property type="entry name" value="CFEM"/>
    <property type="match status" value="1"/>
</dbReference>
<feature type="signal peptide" evidence="16">
    <location>
        <begin position="1"/>
        <end position="16"/>
    </location>
</feature>
<proteinExistence type="inferred from homology"/>
<dbReference type="GO" id="GO:0005576">
    <property type="term" value="C:extracellular region"/>
    <property type="evidence" value="ECO:0007669"/>
    <property type="project" value="UniProtKB-SubCell"/>
</dbReference>
<keyword evidence="6 15" id="KW-0349">Heme</keyword>
<keyword evidence="13" id="KW-0325">Glycoprotein</keyword>
<organism evidence="18 19">
    <name type="scientific">Hirsutella minnesotensis 3608</name>
    <dbReference type="NCBI Taxonomy" id="1043627"/>
    <lineage>
        <taxon>Eukaryota</taxon>
        <taxon>Fungi</taxon>
        <taxon>Dikarya</taxon>
        <taxon>Ascomycota</taxon>
        <taxon>Pezizomycotina</taxon>
        <taxon>Sordariomycetes</taxon>
        <taxon>Hypocreomycetidae</taxon>
        <taxon>Hypocreales</taxon>
        <taxon>Ophiocordycipitaceae</taxon>
        <taxon>Hirsutella</taxon>
    </lineage>
</organism>
<evidence type="ECO:0000256" key="6">
    <source>
        <dbReference type="ARBA" id="ARBA00022617"/>
    </source>
</evidence>
<evidence type="ECO:0000256" key="15">
    <source>
        <dbReference type="PROSITE-ProRule" id="PRU01356"/>
    </source>
</evidence>
<evidence type="ECO:0000256" key="14">
    <source>
        <dbReference type="ARBA" id="ARBA00023288"/>
    </source>
</evidence>